<evidence type="ECO:0000313" key="2">
    <source>
        <dbReference type="Proteomes" id="UP000829455"/>
    </source>
</evidence>
<organism evidence="1 2">
    <name type="scientific">Neisseria macacae ATCC 33926</name>
    <dbReference type="NCBI Taxonomy" id="997348"/>
    <lineage>
        <taxon>Bacteria</taxon>
        <taxon>Pseudomonadati</taxon>
        <taxon>Pseudomonadota</taxon>
        <taxon>Betaproteobacteria</taxon>
        <taxon>Neisseriales</taxon>
        <taxon>Neisseriaceae</taxon>
        <taxon>Neisseria</taxon>
    </lineage>
</organism>
<protein>
    <submittedName>
        <fullName evidence="1">Uncharacterized protein</fullName>
    </submittedName>
</protein>
<dbReference type="EMBL" id="CP094241">
    <property type="protein sequence ID" value="UNV85858.1"/>
    <property type="molecule type" value="Genomic_DNA"/>
</dbReference>
<accession>A0ABY3Y986</accession>
<evidence type="ECO:0000313" key="1">
    <source>
        <dbReference type="EMBL" id="UNV85858.1"/>
    </source>
</evidence>
<dbReference type="Proteomes" id="UP000829455">
    <property type="component" value="Chromosome"/>
</dbReference>
<name>A0ABY3Y986_9NEIS</name>
<sequence length="69" mass="8266">MASSQDLRLIPRYKAYIHDKQQDETHRQGRLKSNFAFQTTLCRELILQIQCCLPHNSFSYRYAFYTSFS</sequence>
<proteinExistence type="predicted"/>
<gene>
    <name evidence="1" type="ORF">MON40_04970</name>
</gene>
<reference evidence="1 2" key="1">
    <citation type="submission" date="2022-03" db="EMBL/GenBank/DDBJ databases">
        <title>Genome sequencing of Neisseria macacae.</title>
        <authorList>
            <person name="Baek M.-G."/>
        </authorList>
    </citation>
    <scope>NUCLEOTIDE SEQUENCE [LARGE SCALE GENOMIC DNA]</scope>
    <source>
        <strain evidence="1 2">ATCC 33926</strain>
    </source>
</reference>
<dbReference type="RefSeq" id="WP_242926012.1">
    <property type="nucleotide sequence ID" value="NZ_CP094241.1"/>
</dbReference>
<keyword evidence="2" id="KW-1185">Reference proteome</keyword>